<accession>A0A3N4LJP8</accession>
<name>A0A3N4LJP8_9PEZI</name>
<dbReference type="EMBL" id="ML121556">
    <property type="protein sequence ID" value="RPB21948.1"/>
    <property type="molecule type" value="Genomic_DNA"/>
</dbReference>
<protein>
    <submittedName>
        <fullName evidence="2">Uncharacterized protein</fullName>
    </submittedName>
</protein>
<organism evidence="2 3">
    <name type="scientific">Terfezia boudieri ATCC MYA-4762</name>
    <dbReference type="NCBI Taxonomy" id="1051890"/>
    <lineage>
        <taxon>Eukaryota</taxon>
        <taxon>Fungi</taxon>
        <taxon>Dikarya</taxon>
        <taxon>Ascomycota</taxon>
        <taxon>Pezizomycotina</taxon>
        <taxon>Pezizomycetes</taxon>
        <taxon>Pezizales</taxon>
        <taxon>Pezizaceae</taxon>
        <taxon>Terfezia</taxon>
    </lineage>
</organism>
<reference evidence="2 3" key="1">
    <citation type="journal article" date="2018" name="Nat. Ecol. Evol.">
        <title>Pezizomycetes genomes reveal the molecular basis of ectomycorrhizal truffle lifestyle.</title>
        <authorList>
            <person name="Murat C."/>
            <person name="Payen T."/>
            <person name="Noel B."/>
            <person name="Kuo A."/>
            <person name="Morin E."/>
            <person name="Chen J."/>
            <person name="Kohler A."/>
            <person name="Krizsan K."/>
            <person name="Balestrini R."/>
            <person name="Da Silva C."/>
            <person name="Montanini B."/>
            <person name="Hainaut M."/>
            <person name="Levati E."/>
            <person name="Barry K.W."/>
            <person name="Belfiori B."/>
            <person name="Cichocki N."/>
            <person name="Clum A."/>
            <person name="Dockter R.B."/>
            <person name="Fauchery L."/>
            <person name="Guy J."/>
            <person name="Iotti M."/>
            <person name="Le Tacon F."/>
            <person name="Lindquist E.A."/>
            <person name="Lipzen A."/>
            <person name="Malagnac F."/>
            <person name="Mello A."/>
            <person name="Molinier V."/>
            <person name="Miyauchi S."/>
            <person name="Poulain J."/>
            <person name="Riccioni C."/>
            <person name="Rubini A."/>
            <person name="Sitrit Y."/>
            <person name="Splivallo R."/>
            <person name="Traeger S."/>
            <person name="Wang M."/>
            <person name="Zifcakova L."/>
            <person name="Wipf D."/>
            <person name="Zambonelli A."/>
            <person name="Paolocci F."/>
            <person name="Nowrousian M."/>
            <person name="Ottonello S."/>
            <person name="Baldrian P."/>
            <person name="Spatafora J.W."/>
            <person name="Henrissat B."/>
            <person name="Nagy L.G."/>
            <person name="Aury J.M."/>
            <person name="Wincker P."/>
            <person name="Grigoriev I.V."/>
            <person name="Bonfante P."/>
            <person name="Martin F.M."/>
        </authorList>
    </citation>
    <scope>NUCLEOTIDE SEQUENCE [LARGE SCALE GENOMIC DNA]</scope>
    <source>
        <strain evidence="2 3">ATCC MYA-4762</strain>
    </source>
</reference>
<sequence>MGGACGEQVTGLAPAQVLLPLVGEHCTGVRYRTRSCPWLKRSGNFEPSNRRQAGGACPRAYWLQHRPAKLLGQNIATHSPQTPRPTHPSSDLGTGSREGRFGYTESGAARLPETVGYLPTLLSLGSIPYGDLIRLLRLAFVPVARLRSDNPPLRGTPRKVAAPP</sequence>
<dbReference type="AlphaFoldDB" id="A0A3N4LJP8"/>
<evidence type="ECO:0000313" key="3">
    <source>
        <dbReference type="Proteomes" id="UP000267821"/>
    </source>
</evidence>
<proteinExistence type="predicted"/>
<gene>
    <name evidence="2" type="ORF">L211DRAFT_851161</name>
</gene>
<dbReference type="InParanoid" id="A0A3N4LJP8"/>
<keyword evidence="3" id="KW-1185">Reference proteome</keyword>
<dbReference type="Proteomes" id="UP000267821">
    <property type="component" value="Unassembled WGS sequence"/>
</dbReference>
<feature type="region of interest" description="Disordered" evidence="1">
    <location>
        <begin position="76"/>
        <end position="102"/>
    </location>
</feature>
<evidence type="ECO:0000256" key="1">
    <source>
        <dbReference type="SAM" id="MobiDB-lite"/>
    </source>
</evidence>
<evidence type="ECO:0000313" key="2">
    <source>
        <dbReference type="EMBL" id="RPB21948.1"/>
    </source>
</evidence>